<keyword evidence="3" id="KW-1185">Reference proteome</keyword>
<feature type="compositionally biased region" description="Basic and acidic residues" evidence="1">
    <location>
        <begin position="68"/>
        <end position="83"/>
    </location>
</feature>
<feature type="compositionally biased region" description="Basic and acidic residues" evidence="1">
    <location>
        <begin position="1"/>
        <end position="23"/>
    </location>
</feature>
<organism evidence="2 3">
    <name type="scientific">Piliocolobus tephrosceles</name>
    <name type="common">Ugandan red Colobus</name>
    <dbReference type="NCBI Taxonomy" id="591936"/>
    <lineage>
        <taxon>Eukaryota</taxon>
        <taxon>Metazoa</taxon>
        <taxon>Chordata</taxon>
        <taxon>Craniata</taxon>
        <taxon>Vertebrata</taxon>
        <taxon>Euteleostomi</taxon>
        <taxon>Mammalia</taxon>
        <taxon>Eutheria</taxon>
        <taxon>Euarchontoglires</taxon>
        <taxon>Primates</taxon>
        <taxon>Haplorrhini</taxon>
        <taxon>Catarrhini</taxon>
        <taxon>Cercopithecidae</taxon>
        <taxon>Colobinae</taxon>
        <taxon>Piliocolobus</taxon>
    </lineage>
</organism>
<name>A0A8C9I8X2_9PRIM</name>
<evidence type="ECO:0000313" key="3">
    <source>
        <dbReference type="Proteomes" id="UP000694416"/>
    </source>
</evidence>
<dbReference type="Ensembl" id="ENSPTET00000042393.1">
    <property type="protein sequence ID" value="ENSPTEP00000030635.1"/>
    <property type="gene ID" value="ENSPTEG00000029805.1"/>
</dbReference>
<accession>A0A8C9I8X2</accession>
<sequence>MDSRKLSPQGKKLESHLSQEHRRPPLGRTAAWGQPSTQSSAQQGLQTQDWVCEPPERRRPGRHWSVSIDERRRLAMRGGRERPGAAGAPLHYRVRGGGSSQPGPSPTPPVHLASLHSVQLGPVPCRSRAPPLSPSRPPRLPDPPSPAGHRADGSPAGVGGRGQGRAVSPPAEVQGVHQRLPGLPVAECAFLA</sequence>
<evidence type="ECO:0000256" key="1">
    <source>
        <dbReference type="SAM" id="MobiDB-lite"/>
    </source>
</evidence>
<dbReference type="Proteomes" id="UP000694416">
    <property type="component" value="Unplaced"/>
</dbReference>
<reference evidence="2" key="2">
    <citation type="submission" date="2025-09" db="UniProtKB">
        <authorList>
            <consortium name="Ensembl"/>
        </authorList>
    </citation>
    <scope>IDENTIFICATION</scope>
</reference>
<evidence type="ECO:0000313" key="2">
    <source>
        <dbReference type="Ensembl" id="ENSPTEP00000030635.1"/>
    </source>
</evidence>
<reference evidence="2" key="1">
    <citation type="submission" date="2025-08" db="UniProtKB">
        <authorList>
            <consortium name="Ensembl"/>
        </authorList>
    </citation>
    <scope>IDENTIFICATION</scope>
</reference>
<proteinExistence type="predicted"/>
<protein>
    <submittedName>
        <fullName evidence="2">Uncharacterized protein</fullName>
    </submittedName>
</protein>
<feature type="compositionally biased region" description="Pro residues" evidence="1">
    <location>
        <begin position="131"/>
        <end position="146"/>
    </location>
</feature>
<feature type="region of interest" description="Disordered" evidence="1">
    <location>
        <begin position="1"/>
        <end position="180"/>
    </location>
</feature>
<feature type="compositionally biased region" description="Polar residues" evidence="1">
    <location>
        <begin position="34"/>
        <end position="49"/>
    </location>
</feature>
<dbReference type="AlphaFoldDB" id="A0A8C9I8X2"/>